<protein>
    <submittedName>
        <fullName evidence="2">Uncharacterized protein</fullName>
    </submittedName>
</protein>
<evidence type="ECO:0000256" key="1">
    <source>
        <dbReference type="SAM" id="MobiDB-lite"/>
    </source>
</evidence>
<organism evidence="2">
    <name type="scientific">marine metagenome</name>
    <dbReference type="NCBI Taxonomy" id="408172"/>
    <lineage>
        <taxon>unclassified sequences</taxon>
        <taxon>metagenomes</taxon>
        <taxon>ecological metagenomes</taxon>
    </lineage>
</organism>
<reference evidence="2" key="1">
    <citation type="submission" date="2018-05" db="EMBL/GenBank/DDBJ databases">
        <authorList>
            <person name="Lanie J.A."/>
            <person name="Ng W.-L."/>
            <person name="Kazmierczak K.M."/>
            <person name="Andrzejewski T.M."/>
            <person name="Davidsen T.M."/>
            <person name="Wayne K.J."/>
            <person name="Tettelin H."/>
            <person name="Glass J.I."/>
            <person name="Rusch D."/>
            <person name="Podicherti R."/>
            <person name="Tsui H.-C.T."/>
            <person name="Winkler M.E."/>
        </authorList>
    </citation>
    <scope>NUCLEOTIDE SEQUENCE</scope>
</reference>
<proteinExistence type="predicted"/>
<dbReference type="EMBL" id="UINC01176999">
    <property type="protein sequence ID" value="SVD84401.1"/>
    <property type="molecule type" value="Genomic_DNA"/>
</dbReference>
<dbReference type="SUPFAM" id="SSF160537">
    <property type="entry name" value="SpoVG-like"/>
    <property type="match status" value="1"/>
</dbReference>
<evidence type="ECO:0000313" key="2">
    <source>
        <dbReference type="EMBL" id="SVD84401.1"/>
    </source>
</evidence>
<sequence>MNIERMTKGSWGKIRAFFDLQTQEGFTIKGFKLVEGINGLFVGFPSQKGSDDEYRDTVWAERELKDELTQLAIKEYGQEVMNPPVGMEDNSFPPPPPLDKAENIVVAEPFSD</sequence>
<dbReference type="AlphaFoldDB" id="A0A382YN13"/>
<feature type="region of interest" description="Disordered" evidence="1">
    <location>
        <begin position="82"/>
        <end position="101"/>
    </location>
</feature>
<gene>
    <name evidence="2" type="ORF">METZ01_LOCUS437255</name>
</gene>
<dbReference type="InterPro" id="IPR007170">
    <property type="entry name" value="SpoVG"/>
</dbReference>
<dbReference type="InterPro" id="IPR036751">
    <property type="entry name" value="SpoVG_sf"/>
</dbReference>
<accession>A0A382YN13</accession>
<dbReference type="Pfam" id="PF04026">
    <property type="entry name" value="SpoVG"/>
    <property type="match status" value="1"/>
</dbReference>
<dbReference type="Gene3D" id="3.30.1120.40">
    <property type="entry name" value="Stage V sporulation protein G"/>
    <property type="match status" value="1"/>
</dbReference>
<feature type="non-terminal residue" evidence="2">
    <location>
        <position position="112"/>
    </location>
</feature>
<dbReference type="GO" id="GO:0030435">
    <property type="term" value="P:sporulation resulting in formation of a cellular spore"/>
    <property type="evidence" value="ECO:0007669"/>
    <property type="project" value="InterPro"/>
</dbReference>
<name>A0A382YN13_9ZZZZ</name>